<gene>
    <name evidence="4" type="ORF">DYU11_31390</name>
</gene>
<evidence type="ECO:0000256" key="2">
    <source>
        <dbReference type="SAM" id="MobiDB-lite"/>
    </source>
</evidence>
<dbReference type="PANTHER" id="PTHR10098:SF108">
    <property type="entry name" value="TETRATRICOPEPTIDE REPEAT PROTEIN 28"/>
    <property type="match status" value="1"/>
</dbReference>
<feature type="repeat" description="TPR" evidence="1">
    <location>
        <begin position="270"/>
        <end position="303"/>
    </location>
</feature>
<reference evidence="4 5" key="1">
    <citation type="submission" date="2018-08" db="EMBL/GenBank/DDBJ databases">
        <title>Fibrisoma montanum sp. nov., isolated from Danxia mountain soil.</title>
        <authorList>
            <person name="Huang Y."/>
        </authorList>
    </citation>
    <scope>NUCLEOTIDE SEQUENCE [LARGE SCALE GENOMIC DNA]</scope>
    <source>
        <strain evidence="4 5">HYT19</strain>
    </source>
</reference>
<dbReference type="Pfam" id="PF12770">
    <property type="entry name" value="CHAT"/>
    <property type="match status" value="1"/>
</dbReference>
<proteinExistence type="predicted"/>
<dbReference type="Pfam" id="PF13424">
    <property type="entry name" value="TPR_12"/>
    <property type="match status" value="1"/>
</dbReference>
<dbReference type="Proteomes" id="UP000283523">
    <property type="component" value="Unassembled WGS sequence"/>
</dbReference>
<protein>
    <submittedName>
        <fullName evidence="4">CHAT domain-containing protein</fullName>
    </submittedName>
</protein>
<evidence type="ECO:0000313" key="5">
    <source>
        <dbReference type="Proteomes" id="UP000283523"/>
    </source>
</evidence>
<comment type="caution">
    <text evidence="4">The sequence shown here is derived from an EMBL/GenBank/DDBJ whole genome shotgun (WGS) entry which is preliminary data.</text>
</comment>
<dbReference type="EMBL" id="QXED01000017">
    <property type="protein sequence ID" value="RIV17553.1"/>
    <property type="molecule type" value="Genomic_DNA"/>
</dbReference>
<evidence type="ECO:0000259" key="3">
    <source>
        <dbReference type="Pfam" id="PF12770"/>
    </source>
</evidence>
<organism evidence="4 5">
    <name type="scientific">Fibrisoma montanum</name>
    <dbReference type="NCBI Taxonomy" id="2305895"/>
    <lineage>
        <taxon>Bacteria</taxon>
        <taxon>Pseudomonadati</taxon>
        <taxon>Bacteroidota</taxon>
        <taxon>Cytophagia</taxon>
        <taxon>Cytophagales</taxon>
        <taxon>Spirosomataceae</taxon>
        <taxon>Fibrisoma</taxon>
    </lineage>
</organism>
<dbReference type="InterPro" id="IPR011990">
    <property type="entry name" value="TPR-like_helical_dom_sf"/>
</dbReference>
<accession>A0A418LWE5</accession>
<feature type="domain" description="CHAT" evidence="3">
    <location>
        <begin position="613"/>
        <end position="881"/>
    </location>
</feature>
<dbReference type="SMART" id="SM00028">
    <property type="entry name" value="TPR"/>
    <property type="match status" value="6"/>
</dbReference>
<feature type="region of interest" description="Disordered" evidence="2">
    <location>
        <begin position="466"/>
        <end position="492"/>
    </location>
</feature>
<feature type="compositionally biased region" description="Low complexity" evidence="2">
    <location>
        <begin position="466"/>
        <end position="475"/>
    </location>
</feature>
<keyword evidence="5" id="KW-1185">Reference proteome</keyword>
<dbReference type="SUPFAM" id="SSF48452">
    <property type="entry name" value="TPR-like"/>
    <property type="match status" value="2"/>
</dbReference>
<dbReference type="InterPro" id="IPR024983">
    <property type="entry name" value="CHAT_dom"/>
</dbReference>
<keyword evidence="1" id="KW-0802">TPR repeat</keyword>
<feature type="compositionally biased region" description="Polar residues" evidence="2">
    <location>
        <begin position="480"/>
        <end position="492"/>
    </location>
</feature>
<dbReference type="PANTHER" id="PTHR10098">
    <property type="entry name" value="RAPSYN-RELATED"/>
    <property type="match status" value="1"/>
</dbReference>
<name>A0A418LWE5_9BACT</name>
<dbReference type="AlphaFoldDB" id="A0A418LWE5"/>
<evidence type="ECO:0000256" key="1">
    <source>
        <dbReference type="PROSITE-ProRule" id="PRU00339"/>
    </source>
</evidence>
<evidence type="ECO:0000313" key="4">
    <source>
        <dbReference type="EMBL" id="RIV17553.1"/>
    </source>
</evidence>
<dbReference type="InterPro" id="IPR019734">
    <property type="entry name" value="TPR_rpt"/>
</dbReference>
<dbReference type="Gene3D" id="1.25.40.10">
    <property type="entry name" value="Tetratricopeptide repeat domain"/>
    <property type="match status" value="2"/>
</dbReference>
<dbReference type="PROSITE" id="PS50005">
    <property type="entry name" value="TPR"/>
    <property type="match status" value="1"/>
</dbReference>
<sequence>MRYGWLIGVILTSWLAAGRDSYAQCVRIREDVLALGHQTTLKPEAALKKASDLQKRWLACGYPTDSAYVWLLVFRGNQFVLIEQNDSARTTINRALHLGQRNPKADPLLAQAFCLSGYLYSVEGKVDWAKKAFGQALKKAMKWPQSRSWGIQARVNLAYLSSSEGDYEQTIVHAEEGQQWALLIRDNASRALLLREKAYGLYWLRRYDEATTYAQQAIQLAHTVGQTNLGAYYLLLGDIESKRGSFALAVESYKRAASMILKANDEELQATVQINLGFLYYQQKLYGLAIQCNERALALQKNRLIRARILDNLAACYWKTGQFDKALTLYQQGLNSLLSDFTQTDPTENPPAETVRLALRKEALLTLMQDKADTWLDYGIATNSRQRLIHALNTYQKVDQMIDYMRWEHTGQQSKLYWRKKTRGIYERAIETCWRLGNAEQAFRFIEKSRAVMLVDKLNELGARQQLSPQQAQQEESLRTTKASLQKRLSNQQAGTMTYDSLQTALTNAQEQFDNFLKRLEQTSPSYFRYRYDTTTTSLDDLQRYLKAEKASFVSYFEGDNAFYVLGVTADGASLTQKPITAHSREVREFKRLLASTEALNRRSELGRFLTLGYRLYQQVLAPLTLPNGRVIVSSDGEVIPFDVLNRGGSLAEPRYLVNDYAFSYIYSARLLLKERLDSPVFGWSGNNFLGMAPVRFAPALHQATLLGSDEALRSIARQFGASTLLTHQEATRGAFLTQAPACRILQLFTHADADSADREPVIYFADSTLRLSELGDGTLPHTQLAVLTACKTGVGVNQRGEGVFSLARGLASLGVPSVVTTLWGVDSKATYELSRLLFKYLGEGLPKDVALQKAKQDWLRTASRFEQLPNQWAGLILIGDTRPLERASPWRWAAGLILVAGGSWVSSLWARGRRPLG</sequence>